<dbReference type="PANTHER" id="PTHR43648:SF1">
    <property type="entry name" value="ELECTRON TRANSFER FLAVOPROTEIN BETA SUBUNIT LYSINE METHYLTRANSFERASE"/>
    <property type="match status" value="1"/>
</dbReference>
<comment type="caution">
    <text evidence="3">The sequence shown here is derived from an EMBL/GenBank/DDBJ whole genome shotgun (WGS) entry which is preliminary data.</text>
</comment>
<proteinExistence type="predicted"/>
<evidence type="ECO:0000313" key="4">
    <source>
        <dbReference type="Proteomes" id="UP000624709"/>
    </source>
</evidence>
<dbReference type="InterPro" id="IPR029063">
    <property type="entry name" value="SAM-dependent_MTases_sf"/>
</dbReference>
<gene>
    <name evidence="3" type="ORF">Apa02nite_025380</name>
</gene>
<keyword evidence="2" id="KW-0808">Transferase</keyword>
<dbReference type="GO" id="GO:0032259">
    <property type="term" value="P:methylation"/>
    <property type="evidence" value="ECO:0007669"/>
    <property type="project" value="UniProtKB-KW"/>
</dbReference>
<keyword evidence="1 3" id="KW-0489">Methyltransferase</keyword>
<reference evidence="3 4" key="1">
    <citation type="submission" date="2021-01" db="EMBL/GenBank/DDBJ databases">
        <title>Whole genome shotgun sequence of Actinoplanes palleronii NBRC 14916.</title>
        <authorList>
            <person name="Komaki H."/>
            <person name="Tamura T."/>
        </authorList>
    </citation>
    <scope>NUCLEOTIDE SEQUENCE [LARGE SCALE GENOMIC DNA]</scope>
    <source>
        <strain evidence="3 4">NBRC 14916</strain>
    </source>
</reference>
<dbReference type="PANTHER" id="PTHR43648">
    <property type="entry name" value="ELECTRON TRANSFER FLAVOPROTEIN BETA SUBUNIT LYSINE METHYLTRANSFERASE"/>
    <property type="match status" value="1"/>
</dbReference>
<sequence length="199" mass="21088">MLDAPTALLPVPLAPELSLHLVTAPVGLFDLTGGEFRSDTPPPFWAFVWAGGQALARYLLDHPDEAAGRRVLDVATGSGVAAIAAARCGAAQVAVTDIDPDAVAAAHRNAAANGLTLTDRVDEPELVLAGDVFYSPIVAPQMTTQLRAARRNGASVLVGDPGRGYFPERLFTLVTEYVVPVPVHLEETGELRTGVWRMR</sequence>
<dbReference type="Gene3D" id="3.40.50.150">
    <property type="entry name" value="Vaccinia Virus protein VP39"/>
    <property type="match status" value="1"/>
</dbReference>
<dbReference type="Pfam" id="PF06325">
    <property type="entry name" value="PrmA"/>
    <property type="match status" value="1"/>
</dbReference>
<dbReference type="EMBL" id="BOMS01000033">
    <property type="protein sequence ID" value="GIE66430.1"/>
    <property type="molecule type" value="Genomic_DNA"/>
</dbReference>
<dbReference type="SUPFAM" id="SSF53335">
    <property type="entry name" value="S-adenosyl-L-methionine-dependent methyltransferases"/>
    <property type="match status" value="1"/>
</dbReference>
<evidence type="ECO:0000256" key="2">
    <source>
        <dbReference type="ARBA" id="ARBA00022679"/>
    </source>
</evidence>
<protein>
    <submittedName>
        <fullName evidence="3">50S ribosomal protein L11 methyltransferase</fullName>
    </submittedName>
</protein>
<organism evidence="3 4">
    <name type="scientific">Actinoplanes palleronii</name>
    <dbReference type="NCBI Taxonomy" id="113570"/>
    <lineage>
        <taxon>Bacteria</taxon>
        <taxon>Bacillati</taxon>
        <taxon>Actinomycetota</taxon>
        <taxon>Actinomycetes</taxon>
        <taxon>Micromonosporales</taxon>
        <taxon>Micromonosporaceae</taxon>
        <taxon>Actinoplanes</taxon>
    </lineage>
</organism>
<keyword evidence="3" id="KW-0687">Ribonucleoprotein</keyword>
<evidence type="ECO:0000313" key="3">
    <source>
        <dbReference type="EMBL" id="GIE66430.1"/>
    </source>
</evidence>
<dbReference type="InterPro" id="IPR050078">
    <property type="entry name" value="Ribosomal_L11_MeTrfase_PrmA"/>
</dbReference>
<keyword evidence="4" id="KW-1185">Reference proteome</keyword>
<accession>A0ABQ4B835</accession>
<dbReference type="RefSeq" id="WP_203825199.1">
    <property type="nucleotide sequence ID" value="NZ_BAAATY010000006.1"/>
</dbReference>
<dbReference type="GO" id="GO:0008168">
    <property type="term" value="F:methyltransferase activity"/>
    <property type="evidence" value="ECO:0007669"/>
    <property type="project" value="UniProtKB-KW"/>
</dbReference>
<dbReference type="Proteomes" id="UP000624709">
    <property type="component" value="Unassembled WGS sequence"/>
</dbReference>
<dbReference type="GO" id="GO:0005840">
    <property type="term" value="C:ribosome"/>
    <property type="evidence" value="ECO:0007669"/>
    <property type="project" value="UniProtKB-KW"/>
</dbReference>
<keyword evidence="3" id="KW-0689">Ribosomal protein</keyword>
<name>A0ABQ4B835_9ACTN</name>
<evidence type="ECO:0000256" key="1">
    <source>
        <dbReference type="ARBA" id="ARBA00022603"/>
    </source>
</evidence>